<protein>
    <submittedName>
        <fullName evidence="6">rRNA methylase, putative, group 3</fullName>
    </submittedName>
</protein>
<dbReference type="Gene3D" id="3.40.1280.10">
    <property type="match status" value="1"/>
</dbReference>
<dbReference type="EMBL" id="CP001682">
    <property type="protein sequence ID" value="ACU94103.1"/>
    <property type="molecule type" value="Genomic_DNA"/>
</dbReference>
<dbReference type="SUPFAM" id="SSF55315">
    <property type="entry name" value="L30e-like"/>
    <property type="match status" value="1"/>
</dbReference>
<evidence type="ECO:0000259" key="5">
    <source>
        <dbReference type="SMART" id="SM00967"/>
    </source>
</evidence>
<dbReference type="NCBIfam" id="TIGR00186">
    <property type="entry name" value="rRNA_methyl_3"/>
    <property type="match status" value="1"/>
</dbReference>
<dbReference type="GO" id="GO:0005829">
    <property type="term" value="C:cytosol"/>
    <property type="evidence" value="ECO:0007669"/>
    <property type="project" value="TreeGrafter"/>
</dbReference>
<dbReference type="InterPro" id="IPR013123">
    <property type="entry name" value="SpoU_subst-bd"/>
</dbReference>
<reference evidence="6 7" key="1">
    <citation type="journal article" date="2009" name="Stand. Genomic Sci.">
        <title>Complete genome sequence of Cryptobacterium curtum type strain (12-3).</title>
        <authorList>
            <person name="Mavrommatis K."/>
            <person name="Pukall R."/>
            <person name="Rohde C."/>
            <person name="Chen F."/>
            <person name="Sims D."/>
            <person name="Brettin T."/>
            <person name="Kuske C."/>
            <person name="Detter J.C."/>
            <person name="Han C."/>
            <person name="Lapidus A."/>
            <person name="Copeland A."/>
            <person name="Glavina Del Rio T."/>
            <person name="Nolan M."/>
            <person name="Lucas S."/>
            <person name="Tice H."/>
            <person name="Cheng J.F."/>
            <person name="Bruce D."/>
            <person name="Goodwin L."/>
            <person name="Pitluck S."/>
            <person name="Ovchinnikova G."/>
            <person name="Pati A."/>
            <person name="Ivanova N."/>
            <person name="Chen A."/>
            <person name="Palaniappan K."/>
            <person name="Chain P."/>
            <person name="D'haeseleer P."/>
            <person name="Goker M."/>
            <person name="Bristow J."/>
            <person name="Eisen J.A."/>
            <person name="Markowitz V."/>
            <person name="Hugenholtz P."/>
            <person name="Rohde M."/>
            <person name="Klenk H.P."/>
            <person name="Kyrpides N.C."/>
        </authorList>
    </citation>
    <scope>NUCLEOTIDE SEQUENCE [LARGE SCALE GENOMIC DNA]</scope>
    <source>
        <strain evidence="7">ATCC 700683 / DSM 15641 / 12-3</strain>
    </source>
</reference>
<dbReference type="SUPFAM" id="SSF75217">
    <property type="entry name" value="alpha/beta knot"/>
    <property type="match status" value="1"/>
</dbReference>
<accession>C7MMG3</accession>
<proteinExistence type="inferred from homology"/>
<feature type="domain" description="RNA 2-O ribose methyltransferase substrate binding" evidence="5">
    <location>
        <begin position="4"/>
        <end position="80"/>
    </location>
</feature>
<gene>
    <name evidence="6" type="ordered locus">Ccur_03790</name>
</gene>
<dbReference type="RefSeq" id="WP_012802791.1">
    <property type="nucleotide sequence ID" value="NC_013170.1"/>
</dbReference>
<dbReference type="GO" id="GO:0006396">
    <property type="term" value="P:RNA processing"/>
    <property type="evidence" value="ECO:0007669"/>
    <property type="project" value="InterPro"/>
</dbReference>
<dbReference type="Pfam" id="PF08032">
    <property type="entry name" value="SpoU_sub_bind"/>
    <property type="match status" value="1"/>
</dbReference>
<evidence type="ECO:0000256" key="2">
    <source>
        <dbReference type="ARBA" id="ARBA00022603"/>
    </source>
</evidence>
<dbReference type="OrthoDB" id="9785673at2"/>
<evidence type="ECO:0000256" key="3">
    <source>
        <dbReference type="ARBA" id="ARBA00022679"/>
    </source>
</evidence>
<dbReference type="InterPro" id="IPR029028">
    <property type="entry name" value="Alpha/beta_knot_MTases"/>
</dbReference>
<dbReference type="HOGENOM" id="CLU_021322_0_1_11"/>
<dbReference type="Gene3D" id="3.30.1330.30">
    <property type="match status" value="1"/>
</dbReference>
<dbReference type="GO" id="GO:0003723">
    <property type="term" value="F:RNA binding"/>
    <property type="evidence" value="ECO:0007669"/>
    <property type="project" value="InterPro"/>
</dbReference>
<dbReference type="InterPro" id="IPR004441">
    <property type="entry name" value="rRNA_MeTrfase_TrmH"/>
</dbReference>
<dbReference type="AlphaFoldDB" id="C7MMG3"/>
<dbReference type="KEGG" id="ccu:Ccur_03790"/>
<dbReference type="InterPro" id="IPR029064">
    <property type="entry name" value="Ribosomal_eL30-like_sf"/>
</dbReference>
<dbReference type="CDD" id="cd18103">
    <property type="entry name" value="SpoU-like_RlmB"/>
    <property type="match status" value="1"/>
</dbReference>
<keyword evidence="2 6" id="KW-0489">Methyltransferase</keyword>
<dbReference type="PANTHER" id="PTHR46429:SF1">
    <property type="entry name" value="23S RRNA (GUANOSINE-2'-O-)-METHYLTRANSFERASE RLMB"/>
    <property type="match status" value="1"/>
</dbReference>
<evidence type="ECO:0000256" key="4">
    <source>
        <dbReference type="SAM" id="MobiDB-lite"/>
    </source>
</evidence>
<dbReference type="GO" id="GO:0032259">
    <property type="term" value="P:methylation"/>
    <property type="evidence" value="ECO:0007669"/>
    <property type="project" value="UniProtKB-KW"/>
</dbReference>
<keyword evidence="3" id="KW-0808">Transferase</keyword>
<organism evidence="6 7">
    <name type="scientific">Cryptobacterium curtum (strain ATCC 700683 / DSM 15641 / CCUG 43107 / 12-3)</name>
    <dbReference type="NCBI Taxonomy" id="469378"/>
    <lineage>
        <taxon>Bacteria</taxon>
        <taxon>Bacillati</taxon>
        <taxon>Actinomycetota</taxon>
        <taxon>Coriobacteriia</taxon>
        <taxon>Eggerthellales</taxon>
        <taxon>Eggerthellaceae</taxon>
        <taxon>Cryptobacterium</taxon>
    </lineage>
</organism>
<feature type="region of interest" description="Disordered" evidence="4">
    <location>
        <begin position="279"/>
        <end position="300"/>
    </location>
</feature>
<dbReference type="PANTHER" id="PTHR46429">
    <property type="entry name" value="23S RRNA (GUANOSINE-2'-O-)-METHYLTRANSFERASE RLMB"/>
    <property type="match status" value="1"/>
</dbReference>
<dbReference type="InterPro" id="IPR029026">
    <property type="entry name" value="tRNA_m1G_MTases_N"/>
</dbReference>
<keyword evidence="7" id="KW-1185">Reference proteome</keyword>
<sequence length="300" mass="31817">MAEFIEGKHPVWEALSTHVPITRIFLADGNKHDRLLQDILHMAARQHIVMETVPRAQLDKRSKRGSHQGIMAQAQPFAYASLDDIIARGNDQAVSLAVSHSSSAAPCALIIVLDHITDAGNLGAIARSAESVGAAGIIIPNKRSAYVTASTYKSSAGAISHIPVAQVANLQQALARLKNEGYWVAGASEKAEGGIWDANLTGNVCLVMGNENTGLARLTQEACDFFVSLPQRGVVSSLNVAQSATVCMYEWLRQNRLSLQECASGTSNTSHTLANANANASNRSSAPSCCSRASSQAKAQ</sequence>
<dbReference type="STRING" id="469378.Ccur_03790"/>
<evidence type="ECO:0000313" key="6">
    <source>
        <dbReference type="EMBL" id="ACU94103.1"/>
    </source>
</evidence>
<dbReference type="SMART" id="SM00967">
    <property type="entry name" value="SpoU_sub_bind"/>
    <property type="match status" value="1"/>
</dbReference>
<dbReference type="Proteomes" id="UP000000954">
    <property type="component" value="Chromosome"/>
</dbReference>
<dbReference type="eggNOG" id="COG0566">
    <property type="taxonomic scope" value="Bacteria"/>
</dbReference>
<dbReference type="InterPro" id="IPR001537">
    <property type="entry name" value="SpoU_MeTrfase"/>
</dbReference>
<name>C7MMG3_CRYCD</name>
<evidence type="ECO:0000256" key="1">
    <source>
        <dbReference type="ARBA" id="ARBA00007228"/>
    </source>
</evidence>
<dbReference type="GO" id="GO:0008173">
    <property type="term" value="F:RNA methyltransferase activity"/>
    <property type="evidence" value="ECO:0007669"/>
    <property type="project" value="InterPro"/>
</dbReference>
<dbReference type="Pfam" id="PF00588">
    <property type="entry name" value="SpoU_methylase"/>
    <property type="match status" value="1"/>
</dbReference>
<evidence type="ECO:0000313" key="7">
    <source>
        <dbReference type="Proteomes" id="UP000000954"/>
    </source>
</evidence>
<comment type="similarity">
    <text evidence="1">Belongs to the class IV-like SAM-binding methyltransferase superfamily. RNA methyltransferase TrmH family.</text>
</comment>